<accession>A0A168CRL5</accession>
<keyword evidence="5 7" id="KW-1133">Transmembrane helix</keyword>
<feature type="transmembrane region" description="Helical" evidence="7">
    <location>
        <begin position="319"/>
        <end position="338"/>
    </location>
</feature>
<dbReference type="PANTHER" id="PTHR40074">
    <property type="entry name" value="O-ACETYLTRANSFERASE WECH"/>
    <property type="match status" value="1"/>
</dbReference>
<keyword evidence="6 7" id="KW-0472">Membrane</keyword>
<evidence type="ECO:0000256" key="6">
    <source>
        <dbReference type="ARBA" id="ARBA00023136"/>
    </source>
</evidence>
<organism evidence="9 10">
    <name type="scientific">Fictibacillus phosphorivorans</name>
    <dbReference type="NCBI Taxonomy" id="1221500"/>
    <lineage>
        <taxon>Bacteria</taxon>
        <taxon>Bacillati</taxon>
        <taxon>Bacillota</taxon>
        <taxon>Bacilli</taxon>
        <taxon>Bacillales</taxon>
        <taxon>Fictibacillaceae</taxon>
        <taxon>Fictibacillus</taxon>
    </lineage>
</organism>
<feature type="transmembrane region" description="Helical" evidence="7">
    <location>
        <begin position="156"/>
        <end position="174"/>
    </location>
</feature>
<dbReference type="GO" id="GO:0009246">
    <property type="term" value="P:enterobacterial common antigen biosynthetic process"/>
    <property type="evidence" value="ECO:0007669"/>
    <property type="project" value="TreeGrafter"/>
</dbReference>
<name>A0A168CRL5_9BACL</name>
<dbReference type="AlphaFoldDB" id="A0A168CRL5"/>
<comment type="subcellular location">
    <subcellularLocation>
        <location evidence="1">Cell membrane</location>
        <topology evidence="1">Multi-pass membrane protein</topology>
    </subcellularLocation>
</comment>
<feature type="transmembrane region" description="Helical" evidence="7">
    <location>
        <begin position="90"/>
        <end position="110"/>
    </location>
</feature>
<comment type="similarity">
    <text evidence="2">Belongs to the acyltransferase 3 family.</text>
</comment>
<sequence>MNKNLATKEYFNEIHFLRAFACIGVLLVHVSATYYNQADGVFNWFTYFFNQLGRFGTPTFAVISGFLLFNSINKKGFVFKKFVSSRTTKILLPFIIWSIFYQLVTVYILGGKFPTDPKVFLYNFTLGQSFYHLYFMAIVVQFYLIFPLLQFIRNGIAWWIALGISAFSSYYFFITKDIPFVSGVLETVMIDKVFLFHWIFYFVFGGFLAYYWKPISKWTKKNKIILVFVLIGVYVGAIYEYKTIGSISSRRATNMINIPLLSFATIGLYSYVSQINFVRTSLQVIGKFSMGIYLLHPFVLIMFIQILPDGVWQTRMMPIMFFAVLFGSLALVKLIQYLPKHQYIIPIPARRTTIKDHILQKKPVSA</sequence>
<evidence type="ECO:0000256" key="3">
    <source>
        <dbReference type="ARBA" id="ARBA00022475"/>
    </source>
</evidence>
<dbReference type="GO" id="GO:0016413">
    <property type="term" value="F:O-acetyltransferase activity"/>
    <property type="evidence" value="ECO:0007669"/>
    <property type="project" value="TreeGrafter"/>
</dbReference>
<feature type="transmembrane region" description="Helical" evidence="7">
    <location>
        <begin position="194"/>
        <end position="212"/>
    </location>
</feature>
<proteinExistence type="inferred from homology"/>
<dbReference type="Pfam" id="PF01757">
    <property type="entry name" value="Acyl_transf_3"/>
    <property type="match status" value="1"/>
</dbReference>
<feature type="transmembrane region" description="Helical" evidence="7">
    <location>
        <begin position="253"/>
        <end position="272"/>
    </location>
</feature>
<gene>
    <name evidence="9" type="ORF">AWM68_12425</name>
</gene>
<feature type="transmembrane region" description="Helical" evidence="7">
    <location>
        <begin position="224"/>
        <end position="241"/>
    </location>
</feature>
<keyword evidence="4 7" id="KW-0812">Transmembrane</keyword>
<feature type="domain" description="Acyltransferase 3" evidence="8">
    <location>
        <begin position="12"/>
        <end position="331"/>
    </location>
</feature>
<evidence type="ECO:0000313" key="10">
    <source>
        <dbReference type="Proteomes" id="UP000076567"/>
    </source>
</evidence>
<dbReference type="Proteomes" id="UP000076567">
    <property type="component" value="Unassembled WGS sequence"/>
</dbReference>
<keyword evidence="10" id="KW-1185">Reference proteome</keyword>
<evidence type="ECO:0000256" key="2">
    <source>
        <dbReference type="ARBA" id="ARBA00007400"/>
    </source>
</evidence>
<protein>
    <recommendedName>
        <fullName evidence="8">Acyltransferase 3 domain-containing protein</fullName>
    </recommendedName>
</protein>
<dbReference type="RefSeq" id="WP_066244763.1">
    <property type="nucleotide sequence ID" value="NZ_LRFC01000038.1"/>
</dbReference>
<comment type="caution">
    <text evidence="9">The sequence shown here is derived from an EMBL/GenBank/DDBJ whole genome shotgun (WGS) entry which is preliminary data.</text>
</comment>
<evidence type="ECO:0000256" key="5">
    <source>
        <dbReference type="ARBA" id="ARBA00022989"/>
    </source>
</evidence>
<feature type="transmembrane region" description="Helical" evidence="7">
    <location>
        <begin position="130"/>
        <end position="149"/>
    </location>
</feature>
<feature type="transmembrane region" description="Helical" evidence="7">
    <location>
        <begin position="16"/>
        <end position="35"/>
    </location>
</feature>
<dbReference type="GO" id="GO:0005886">
    <property type="term" value="C:plasma membrane"/>
    <property type="evidence" value="ECO:0007669"/>
    <property type="project" value="UniProtKB-SubCell"/>
</dbReference>
<dbReference type="OrthoDB" id="65129at2"/>
<reference evidence="10" key="1">
    <citation type="submission" date="2016-01" db="EMBL/GenBank/DDBJ databases">
        <title>Draft genome of Chromobacterium sp. F49.</title>
        <authorList>
            <person name="Hong K.W."/>
        </authorList>
    </citation>
    <scope>NUCLEOTIDE SEQUENCE [LARGE SCALE GENOMIC DNA]</scope>
    <source>
        <strain evidence="10">P7IIIA</strain>
    </source>
</reference>
<keyword evidence="3" id="KW-1003">Cell membrane</keyword>
<feature type="transmembrane region" description="Helical" evidence="7">
    <location>
        <begin position="284"/>
        <end position="307"/>
    </location>
</feature>
<dbReference type="PANTHER" id="PTHR40074:SF2">
    <property type="entry name" value="O-ACETYLTRANSFERASE WECH"/>
    <property type="match status" value="1"/>
</dbReference>
<feature type="transmembrane region" description="Helical" evidence="7">
    <location>
        <begin position="47"/>
        <end position="69"/>
    </location>
</feature>
<evidence type="ECO:0000256" key="4">
    <source>
        <dbReference type="ARBA" id="ARBA00022692"/>
    </source>
</evidence>
<evidence type="ECO:0000313" key="9">
    <source>
        <dbReference type="EMBL" id="KZE63912.1"/>
    </source>
</evidence>
<dbReference type="InterPro" id="IPR002656">
    <property type="entry name" value="Acyl_transf_3_dom"/>
</dbReference>
<evidence type="ECO:0000256" key="7">
    <source>
        <dbReference type="SAM" id="Phobius"/>
    </source>
</evidence>
<dbReference type="EMBL" id="LRFC01000038">
    <property type="protein sequence ID" value="KZE63912.1"/>
    <property type="molecule type" value="Genomic_DNA"/>
</dbReference>
<evidence type="ECO:0000259" key="8">
    <source>
        <dbReference type="Pfam" id="PF01757"/>
    </source>
</evidence>
<evidence type="ECO:0000256" key="1">
    <source>
        <dbReference type="ARBA" id="ARBA00004651"/>
    </source>
</evidence>